<dbReference type="AlphaFoldDB" id="A0A1F7URG1"/>
<reference evidence="5 6" key="1">
    <citation type="journal article" date="2016" name="Nat. Commun.">
        <title>Thousands of microbial genomes shed light on interconnected biogeochemical processes in an aquifer system.</title>
        <authorList>
            <person name="Anantharaman K."/>
            <person name="Brown C.T."/>
            <person name="Hug L.A."/>
            <person name="Sharon I."/>
            <person name="Castelle C.J."/>
            <person name="Probst A.J."/>
            <person name="Thomas B.C."/>
            <person name="Singh A."/>
            <person name="Wilkins M.J."/>
            <person name="Karaoz U."/>
            <person name="Brodie E.L."/>
            <person name="Williams K.H."/>
            <person name="Hubbard S.S."/>
            <person name="Banfield J.F."/>
        </authorList>
    </citation>
    <scope>NUCLEOTIDE SEQUENCE [LARGE SCALE GENOMIC DNA]</scope>
</reference>
<name>A0A1F7URG1_9BACT</name>
<dbReference type="Proteomes" id="UP000176897">
    <property type="component" value="Unassembled WGS sequence"/>
</dbReference>
<dbReference type="GO" id="GO:0003677">
    <property type="term" value="F:DNA binding"/>
    <property type="evidence" value="ECO:0007669"/>
    <property type="project" value="UniProtKB-KW"/>
</dbReference>
<gene>
    <name evidence="5" type="ORF">A3B21_03725</name>
</gene>
<evidence type="ECO:0000313" key="5">
    <source>
        <dbReference type="EMBL" id="OGL80849.1"/>
    </source>
</evidence>
<dbReference type="PANTHER" id="PTHR43132:SF9">
    <property type="entry name" value="ARSR FAMILY TRANSCRIPTIONAL REGULATORY PROTEIN"/>
    <property type="match status" value="1"/>
</dbReference>
<dbReference type="NCBIfam" id="NF033788">
    <property type="entry name" value="HTH_metalloreg"/>
    <property type="match status" value="1"/>
</dbReference>
<dbReference type="InterPro" id="IPR001845">
    <property type="entry name" value="HTH_ArsR_DNA-bd_dom"/>
</dbReference>
<dbReference type="SMART" id="SM00418">
    <property type="entry name" value="HTH_ARSR"/>
    <property type="match status" value="1"/>
</dbReference>
<dbReference type="CDD" id="cd00090">
    <property type="entry name" value="HTH_ARSR"/>
    <property type="match status" value="1"/>
</dbReference>
<dbReference type="InterPro" id="IPR051011">
    <property type="entry name" value="Metal_resp_trans_reg"/>
</dbReference>
<dbReference type="GO" id="GO:0003700">
    <property type="term" value="F:DNA-binding transcription factor activity"/>
    <property type="evidence" value="ECO:0007669"/>
    <property type="project" value="InterPro"/>
</dbReference>
<dbReference type="SUPFAM" id="SSF46785">
    <property type="entry name" value="Winged helix' DNA-binding domain"/>
    <property type="match status" value="1"/>
</dbReference>
<evidence type="ECO:0000259" key="4">
    <source>
        <dbReference type="PROSITE" id="PS50987"/>
    </source>
</evidence>
<keyword evidence="3" id="KW-0804">Transcription</keyword>
<evidence type="ECO:0000256" key="3">
    <source>
        <dbReference type="ARBA" id="ARBA00023163"/>
    </source>
</evidence>
<evidence type="ECO:0000256" key="1">
    <source>
        <dbReference type="ARBA" id="ARBA00023015"/>
    </source>
</evidence>
<dbReference type="STRING" id="1802401.A3B21_03725"/>
<dbReference type="InterPro" id="IPR036390">
    <property type="entry name" value="WH_DNA-bd_sf"/>
</dbReference>
<protein>
    <recommendedName>
        <fullName evidence="4">HTH arsR-type domain-containing protein</fullName>
    </recommendedName>
</protein>
<dbReference type="Pfam" id="PF01022">
    <property type="entry name" value="HTH_5"/>
    <property type="match status" value="1"/>
</dbReference>
<accession>A0A1F7URG1</accession>
<dbReference type="PROSITE" id="PS50987">
    <property type="entry name" value="HTH_ARSR_2"/>
    <property type="match status" value="1"/>
</dbReference>
<dbReference type="InterPro" id="IPR036388">
    <property type="entry name" value="WH-like_DNA-bd_sf"/>
</dbReference>
<evidence type="ECO:0000313" key="6">
    <source>
        <dbReference type="Proteomes" id="UP000176897"/>
    </source>
</evidence>
<dbReference type="EMBL" id="MGEJ01000013">
    <property type="protein sequence ID" value="OGL80849.1"/>
    <property type="molecule type" value="Genomic_DNA"/>
</dbReference>
<comment type="caution">
    <text evidence="5">The sequence shown here is derived from an EMBL/GenBank/DDBJ whole genome shotgun (WGS) entry which is preliminary data.</text>
</comment>
<evidence type="ECO:0000256" key="2">
    <source>
        <dbReference type="ARBA" id="ARBA00023125"/>
    </source>
</evidence>
<proteinExistence type="predicted"/>
<keyword evidence="2" id="KW-0238">DNA-binding</keyword>
<feature type="domain" description="HTH arsR-type" evidence="4">
    <location>
        <begin position="6"/>
        <end position="97"/>
    </location>
</feature>
<dbReference type="InterPro" id="IPR011991">
    <property type="entry name" value="ArsR-like_HTH"/>
</dbReference>
<organism evidence="5 6">
    <name type="scientific">Candidatus Uhrbacteria bacterium RIFCSPLOWO2_01_FULL_47_24</name>
    <dbReference type="NCBI Taxonomy" id="1802401"/>
    <lineage>
        <taxon>Bacteria</taxon>
        <taxon>Candidatus Uhriibacteriota</taxon>
    </lineage>
</organism>
<dbReference type="PANTHER" id="PTHR43132">
    <property type="entry name" value="ARSENICAL RESISTANCE OPERON REPRESSOR ARSR-RELATED"/>
    <property type="match status" value="1"/>
</dbReference>
<sequence>MNMANASKHTVKKHALIYKMLGNPKRLEILYRLCEGECSLKELEEMLGARKTNAVQHLGLMRLAGIVRVRYLNNQALYSIIDPRIVAHRKMLELLDL</sequence>
<dbReference type="Gene3D" id="1.10.10.10">
    <property type="entry name" value="Winged helix-like DNA-binding domain superfamily/Winged helix DNA-binding domain"/>
    <property type="match status" value="1"/>
</dbReference>
<keyword evidence="1" id="KW-0805">Transcription regulation</keyword>